<dbReference type="Proteomes" id="UP000178632">
    <property type="component" value="Unassembled WGS sequence"/>
</dbReference>
<reference evidence="1 2" key="1">
    <citation type="journal article" date="2016" name="Nat. Commun.">
        <title>Thousands of microbial genomes shed light on interconnected biogeochemical processes in an aquifer system.</title>
        <authorList>
            <person name="Anantharaman K."/>
            <person name="Brown C.T."/>
            <person name="Hug L.A."/>
            <person name="Sharon I."/>
            <person name="Castelle C.J."/>
            <person name="Probst A.J."/>
            <person name="Thomas B.C."/>
            <person name="Singh A."/>
            <person name="Wilkins M.J."/>
            <person name="Karaoz U."/>
            <person name="Brodie E.L."/>
            <person name="Williams K.H."/>
            <person name="Hubbard S.S."/>
            <person name="Banfield J.F."/>
        </authorList>
    </citation>
    <scope>NUCLEOTIDE SEQUENCE [LARGE SCALE GENOMIC DNA]</scope>
</reference>
<evidence type="ECO:0008006" key="3">
    <source>
        <dbReference type="Google" id="ProtNLM"/>
    </source>
</evidence>
<gene>
    <name evidence="1" type="ORF">A3G45_00005</name>
</gene>
<comment type="caution">
    <text evidence="1">The sequence shown here is derived from an EMBL/GenBank/DDBJ whole genome shotgun (WGS) entry which is preliminary data.</text>
</comment>
<accession>A0A1G2IN31</accession>
<sequence length="347" mass="40593">MIERLQKPCPARRYIARAFFCEIFDYNKAMNLIEAFEQNLIDGLNTSSPDKTIETIISKIFFYEEKVFKIYKYEKFFFGDFTSLQFRKDFYFEDFSQNQLMAPEVYLFLRGVKKAGDKYLFSGREEAEDFFIEMKKFDDNNNLTNLLLGKKIDKIQLGTIAEEMVLRLKKLTEAKRDKYKNYFKNRLLDIHIADLESDKNLLYLIPSNVPKEKVDKIIGLALKASLKNRYYLDYNSDNLSILIDNHADNIVFLNGKVQFIDVLPPKESWRVGDLNFVICRLATDVAVLGSSKLADAVYVNCEAMPEKIKRIYEIRSALIQAWCFYSVNKSEIAEKYLKFAEEKALSL</sequence>
<protein>
    <recommendedName>
        <fullName evidence="3">Aminoglycoside phosphotransferase domain-containing protein</fullName>
    </recommendedName>
</protein>
<organism evidence="1 2">
    <name type="scientific">Candidatus Staskawiczbacteria bacterium RIFCSPLOWO2_12_FULL_37_15</name>
    <dbReference type="NCBI Taxonomy" id="1802218"/>
    <lineage>
        <taxon>Bacteria</taxon>
        <taxon>Candidatus Staskawicziibacteriota</taxon>
    </lineage>
</organism>
<dbReference type="EMBL" id="MHPE01000043">
    <property type="protein sequence ID" value="OGZ75871.1"/>
    <property type="molecule type" value="Genomic_DNA"/>
</dbReference>
<evidence type="ECO:0000313" key="2">
    <source>
        <dbReference type="Proteomes" id="UP000178632"/>
    </source>
</evidence>
<evidence type="ECO:0000313" key="1">
    <source>
        <dbReference type="EMBL" id="OGZ75871.1"/>
    </source>
</evidence>
<name>A0A1G2IN31_9BACT</name>
<proteinExistence type="predicted"/>
<dbReference type="AlphaFoldDB" id="A0A1G2IN31"/>